<comment type="caution">
    <text evidence="1">The sequence shown here is derived from an EMBL/GenBank/DDBJ whole genome shotgun (WGS) entry which is preliminary data.</text>
</comment>
<proteinExistence type="predicted"/>
<dbReference type="Proteomes" id="UP000251960">
    <property type="component" value="Chromosome 2"/>
</dbReference>
<name>A0A3L6G614_MAIZE</name>
<dbReference type="AlphaFoldDB" id="A0A3L6G614"/>
<accession>A0A3L6G614</accession>
<evidence type="ECO:0000313" key="1">
    <source>
        <dbReference type="EMBL" id="PWZ40930.1"/>
    </source>
</evidence>
<reference evidence="1" key="1">
    <citation type="journal article" date="2018" name="Nat. Genet.">
        <title>Extensive intraspecific gene order and gene structural variations between Mo17 and other maize genomes.</title>
        <authorList>
            <person name="Sun S."/>
            <person name="Zhou Y."/>
            <person name="Chen J."/>
            <person name="Shi J."/>
            <person name="Zhao H."/>
            <person name="Zhao H."/>
            <person name="Song W."/>
            <person name="Zhang M."/>
            <person name="Cui Y."/>
            <person name="Dong X."/>
            <person name="Liu H."/>
            <person name="Ma X."/>
            <person name="Jiao Y."/>
            <person name="Wang B."/>
            <person name="Wei X."/>
            <person name="Stein J.C."/>
            <person name="Glaubitz J.C."/>
            <person name="Lu F."/>
            <person name="Yu G."/>
            <person name="Liang C."/>
            <person name="Fengler K."/>
            <person name="Li B."/>
            <person name="Rafalski A."/>
            <person name="Schnable P.S."/>
            <person name="Ware D.H."/>
            <person name="Buckler E.S."/>
            <person name="Lai J."/>
        </authorList>
    </citation>
    <scope>NUCLEOTIDE SEQUENCE [LARGE SCALE GENOMIC DNA]</scope>
    <source>
        <tissue evidence="1">Seedling</tissue>
    </source>
</reference>
<protein>
    <submittedName>
        <fullName evidence="1">La-related protein 6B</fullName>
    </submittedName>
</protein>
<organism evidence="1">
    <name type="scientific">Zea mays</name>
    <name type="common">Maize</name>
    <dbReference type="NCBI Taxonomy" id="4577"/>
    <lineage>
        <taxon>Eukaryota</taxon>
        <taxon>Viridiplantae</taxon>
        <taxon>Streptophyta</taxon>
        <taxon>Embryophyta</taxon>
        <taxon>Tracheophyta</taxon>
        <taxon>Spermatophyta</taxon>
        <taxon>Magnoliopsida</taxon>
        <taxon>Liliopsida</taxon>
        <taxon>Poales</taxon>
        <taxon>Poaceae</taxon>
        <taxon>PACMAD clade</taxon>
        <taxon>Panicoideae</taxon>
        <taxon>Andropogonodae</taxon>
        <taxon>Andropogoneae</taxon>
        <taxon>Tripsacinae</taxon>
        <taxon>Zea</taxon>
    </lineage>
</organism>
<gene>
    <name evidence="1" type="primary">LARP6B_1</name>
    <name evidence="1" type="ORF">Zm00014a_032509</name>
</gene>
<sequence>MSSPRWCTPKPRREQVQSHLYKVVSEDGKHVKRLQPFNVEEVQSRIVVAEKLPDDQKHQTLMKIFSAVGNVKSIRTCYPQDISPVAANRQQQLRRCAAAANRQSAGRRERESQLEERRVRKLSNLPQLYCPCYPKAEYGSLL</sequence>
<dbReference type="EMBL" id="NCVQ01000003">
    <property type="protein sequence ID" value="PWZ40930.1"/>
    <property type="molecule type" value="Genomic_DNA"/>
</dbReference>